<keyword evidence="6" id="KW-1185">Reference proteome</keyword>
<dbReference type="InterPro" id="IPR050415">
    <property type="entry name" value="MRET"/>
</dbReference>
<dbReference type="SUPFAM" id="SSF63380">
    <property type="entry name" value="Riboflavin synthase domain-like"/>
    <property type="match status" value="1"/>
</dbReference>
<gene>
    <name evidence="5" type="ORF">EV137_0921</name>
</gene>
<accession>A0ABY2FLG7</accession>
<evidence type="ECO:0000313" key="6">
    <source>
        <dbReference type="Proteomes" id="UP000295060"/>
    </source>
</evidence>
<comment type="caution">
    <text evidence="5">The sequence shown here is derived from an EMBL/GenBank/DDBJ whole genome shotgun (WGS) entry which is preliminary data.</text>
</comment>
<evidence type="ECO:0000259" key="4">
    <source>
        <dbReference type="PROSITE" id="PS51384"/>
    </source>
</evidence>
<proteinExistence type="predicted"/>
<dbReference type="PRINTS" id="PR00371">
    <property type="entry name" value="FPNCR"/>
</dbReference>
<protein>
    <submittedName>
        <fullName evidence="5">Ferredoxin-NADP reductase</fullName>
    </submittedName>
</protein>
<dbReference type="InterPro" id="IPR017927">
    <property type="entry name" value="FAD-bd_FR_type"/>
</dbReference>
<dbReference type="SUPFAM" id="SSF52343">
    <property type="entry name" value="Ferredoxin reductase-like, C-terminal NADP-linked domain"/>
    <property type="match status" value="1"/>
</dbReference>
<organism evidence="5 6">
    <name type="scientific">Kribbella pratensis</name>
    <dbReference type="NCBI Taxonomy" id="2512112"/>
    <lineage>
        <taxon>Bacteria</taxon>
        <taxon>Bacillati</taxon>
        <taxon>Actinomycetota</taxon>
        <taxon>Actinomycetes</taxon>
        <taxon>Propionibacteriales</taxon>
        <taxon>Kribbellaceae</taxon>
        <taxon>Kribbella</taxon>
    </lineage>
</organism>
<reference evidence="5 6" key="1">
    <citation type="submission" date="2019-03" db="EMBL/GenBank/DDBJ databases">
        <title>Genomic Encyclopedia of Type Strains, Phase III (KMG-III): the genomes of soil and plant-associated and newly described type strains.</title>
        <authorList>
            <person name="Whitman W."/>
        </authorList>
    </citation>
    <scope>NUCLEOTIDE SEQUENCE [LARGE SCALE GENOMIC DNA]</scope>
    <source>
        <strain evidence="5 6">VKMAc-2574</strain>
    </source>
</reference>
<name>A0ABY2FLG7_9ACTN</name>
<dbReference type="Gene3D" id="3.40.50.80">
    <property type="entry name" value="Nucleotide-binding domain of ferredoxin-NADP reductase (FNR) module"/>
    <property type="match status" value="1"/>
</dbReference>
<dbReference type="InterPro" id="IPR039261">
    <property type="entry name" value="FNR_nucleotide-bd"/>
</dbReference>
<keyword evidence="2" id="KW-0001">2Fe-2S</keyword>
<sequence length="256" mass="27751">MERTAIRRRLTARMSWQIATVTDVRRETGTARTIVLDVPDWQGHLAGQHLDVRLTAEDGYRASRSYSVASAWDGSHGSTIELTVEQVPGGEVSPYLVDVLKVGDPLEIRGPVGGWFVWTPEQEGPVQLIGGGSGVVPLRAMLQAHAVAGTTPARLLYSVRRPESVIYVSDLKDLAASDNVDVRLVYTREAPAGEPRVGRIDAELIEQYAFKPEDGATTYVCGPTPFVETVANLLVAAGHDPARVRTERFGPTGGPR</sequence>
<dbReference type="PROSITE" id="PS51384">
    <property type="entry name" value="FAD_FR"/>
    <property type="match status" value="1"/>
</dbReference>
<dbReference type="EMBL" id="SODU01000001">
    <property type="protein sequence ID" value="TDW93629.1"/>
    <property type="molecule type" value="Genomic_DNA"/>
</dbReference>
<keyword evidence="2" id="KW-0479">Metal-binding</keyword>
<dbReference type="PANTHER" id="PTHR47354">
    <property type="entry name" value="NADH OXIDOREDUCTASE HCR"/>
    <property type="match status" value="1"/>
</dbReference>
<dbReference type="Pfam" id="PF00175">
    <property type="entry name" value="NAD_binding_1"/>
    <property type="match status" value="1"/>
</dbReference>
<evidence type="ECO:0000313" key="5">
    <source>
        <dbReference type="EMBL" id="TDW93629.1"/>
    </source>
</evidence>
<dbReference type="Gene3D" id="2.40.30.10">
    <property type="entry name" value="Translation factors"/>
    <property type="match status" value="1"/>
</dbReference>
<dbReference type="PANTHER" id="PTHR47354:SF5">
    <property type="entry name" value="PROTEIN RFBI"/>
    <property type="match status" value="1"/>
</dbReference>
<dbReference type="InterPro" id="IPR017938">
    <property type="entry name" value="Riboflavin_synthase-like_b-brl"/>
</dbReference>
<dbReference type="Pfam" id="PF00970">
    <property type="entry name" value="FAD_binding_6"/>
    <property type="match status" value="1"/>
</dbReference>
<dbReference type="PRINTS" id="PR00406">
    <property type="entry name" value="CYTB5RDTASE"/>
</dbReference>
<keyword evidence="3" id="KW-0411">Iron-sulfur</keyword>
<dbReference type="CDD" id="cd06217">
    <property type="entry name" value="FNR_iron_sulfur_binding_3"/>
    <property type="match status" value="1"/>
</dbReference>
<feature type="domain" description="FAD-binding FR-type" evidence="4">
    <location>
        <begin position="14"/>
        <end position="118"/>
    </location>
</feature>
<dbReference type="InterPro" id="IPR001709">
    <property type="entry name" value="Flavoprot_Pyr_Nucl_cyt_Rdtase"/>
</dbReference>
<evidence type="ECO:0000256" key="1">
    <source>
        <dbReference type="ARBA" id="ARBA00001974"/>
    </source>
</evidence>
<dbReference type="InterPro" id="IPR008333">
    <property type="entry name" value="Cbr1-like_FAD-bd_dom"/>
</dbReference>
<evidence type="ECO:0000256" key="3">
    <source>
        <dbReference type="ARBA" id="ARBA00023014"/>
    </source>
</evidence>
<dbReference type="Proteomes" id="UP000295060">
    <property type="component" value="Unassembled WGS sequence"/>
</dbReference>
<comment type="cofactor">
    <cofactor evidence="1">
        <name>FAD</name>
        <dbReference type="ChEBI" id="CHEBI:57692"/>
    </cofactor>
</comment>
<keyword evidence="2" id="KW-0408">Iron</keyword>
<dbReference type="InterPro" id="IPR001433">
    <property type="entry name" value="OxRdtase_FAD/NAD-bd"/>
</dbReference>
<evidence type="ECO:0000256" key="2">
    <source>
        <dbReference type="ARBA" id="ARBA00022714"/>
    </source>
</evidence>